<proteinExistence type="inferred from homology"/>
<keyword evidence="3" id="KW-0315">Glutamine amidotransferase</keyword>
<dbReference type="GO" id="GO:0016740">
    <property type="term" value="F:transferase activity"/>
    <property type="evidence" value="ECO:0007669"/>
    <property type="project" value="UniProtKB-KW"/>
</dbReference>
<dbReference type="Gene3D" id="3.40.50.880">
    <property type="match status" value="1"/>
</dbReference>
<dbReference type="Pfam" id="PF01965">
    <property type="entry name" value="DJ-1_PfpI"/>
    <property type="match status" value="1"/>
</dbReference>
<dbReference type="PANTHER" id="PTHR42733">
    <property type="entry name" value="DJ-1 PROTEIN"/>
    <property type="match status" value="1"/>
</dbReference>
<dbReference type="OrthoDB" id="9800516at2"/>
<dbReference type="SUPFAM" id="SSF52317">
    <property type="entry name" value="Class I glutamine amidotransferase-like"/>
    <property type="match status" value="1"/>
</dbReference>
<organism evidence="3 4">
    <name type="scientific">Anaerosphaera multitolerans</name>
    <dbReference type="NCBI Taxonomy" id="2487351"/>
    <lineage>
        <taxon>Bacteria</taxon>
        <taxon>Bacillati</taxon>
        <taxon>Bacillota</taxon>
        <taxon>Tissierellia</taxon>
        <taxon>Tissierellales</taxon>
        <taxon>Peptoniphilaceae</taxon>
        <taxon>Anaerosphaera</taxon>
    </lineage>
</organism>
<keyword evidence="4" id="KW-1185">Reference proteome</keyword>
<dbReference type="Proteomes" id="UP000288812">
    <property type="component" value="Unassembled WGS sequence"/>
</dbReference>
<dbReference type="InterPro" id="IPR029062">
    <property type="entry name" value="Class_I_gatase-like"/>
</dbReference>
<reference evidence="3 4" key="1">
    <citation type="submission" date="2018-11" db="EMBL/GenBank/DDBJ databases">
        <title>Genome sequencing and assembly of Anaerosphaera sp. nov., GS7-6-2.</title>
        <authorList>
            <person name="Rettenmaier R."/>
            <person name="Liebl W."/>
            <person name="Zverlov V."/>
        </authorList>
    </citation>
    <scope>NUCLEOTIDE SEQUENCE [LARGE SCALE GENOMIC DNA]</scope>
    <source>
        <strain evidence="3 4">GS7-6-2</strain>
    </source>
</reference>
<evidence type="ECO:0000313" key="3">
    <source>
        <dbReference type="EMBL" id="RVU55008.1"/>
    </source>
</evidence>
<comment type="similarity">
    <text evidence="1">Belongs to the peptidase C56 family.</text>
</comment>
<dbReference type="EMBL" id="RLIH01000004">
    <property type="protein sequence ID" value="RVU55008.1"/>
    <property type="molecule type" value="Genomic_DNA"/>
</dbReference>
<dbReference type="InterPro" id="IPR006286">
    <property type="entry name" value="C56_PfpI-like"/>
</dbReference>
<feature type="domain" description="DJ-1/PfpI" evidence="2">
    <location>
        <begin position="2"/>
        <end position="165"/>
    </location>
</feature>
<dbReference type="CDD" id="cd03134">
    <property type="entry name" value="GATase1_PfpI_like"/>
    <property type="match status" value="1"/>
</dbReference>
<dbReference type="InterPro" id="IPR002818">
    <property type="entry name" value="DJ-1/PfpI"/>
</dbReference>
<comment type="caution">
    <text evidence="3">The sequence shown here is derived from an EMBL/GenBank/DDBJ whole genome shotgun (WGS) entry which is preliminary data.</text>
</comment>
<gene>
    <name evidence="3" type="ORF">EF514_03710</name>
</gene>
<sequence length="170" mass="18926">MKKIAILIENLFDERELIYPYFRLSEEGYEIHLVGSQKDTAYNSKSGLTETSTHASKDIAAKDYAAVVIPGGFSPDFMRRTKETVDFVKEMNKLQKPIAAICHGPWMVASAVDIKGKNITSFYSMKDDLVNAGANYVDEEVVIDGNIITSRSPDDLVPFVKAIIEAVEKD</sequence>
<dbReference type="PANTHER" id="PTHR42733:SF13">
    <property type="entry name" value="DJ-1_PFPI DOMAIN-CONTAINING PROTEIN"/>
    <property type="match status" value="1"/>
</dbReference>
<dbReference type="PROSITE" id="PS51276">
    <property type="entry name" value="PEPTIDASE_C56_PFPI"/>
    <property type="match status" value="1"/>
</dbReference>
<evidence type="ECO:0000259" key="2">
    <source>
        <dbReference type="Pfam" id="PF01965"/>
    </source>
</evidence>
<dbReference type="AlphaFoldDB" id="A0A437S7W7"/>
<evidence type="ECO:0000313" key="4">
    <source>
        <dbReference type="Proteomes" id="UP000288812"/>
    </source>
</evidence>
<evidence type="ECO:0000256" key="1">
    <source>
        <dbReference type="ARBA" id="ARBA00008542"/>
    </source>
</evidence>
<name>A0A437S7W7_9FIRM</name>
<accession>A0A437S7W7</accession>
<dbReference type="NCBIfam" id="TIGR01382">
    <property type="entry name" value="PfpI"/>
    <property type="match status" value="1"/>
</dbReference>
<protein>
    <submittedName>
        <fullName evidence="3">Type 1 glutamine amidotransferase</fullName>
    </submittedName>
</protein>
<keyword evidence="3" id="KW-0808">Transferase</keyword>
<dbReference type="RefSeq" id="WP_127723973.1">
    <property type="nucleotide sequence ID" value="NZ_RLIH01000004.1"/>
</dbReference>